<dbReference type="HOGENOM" id="CLU_2831364_0_0_1"/>
<sequence>MARSGILGSGWVQSFIGGGVRSSSSTSYLRSANSRSNLSVLINAHRSQKNLYQEWSSCLRWCYVWE</sequence>
<protein>
    <submittedName>
        <fullName evidence="1">Uncharacterized protein</fullName>
    </submittedName>
</protein>
<proteinExistence type="predicted"/>
<dbReference type="Proteomes" id="UP000027222">
    <property type="component" value="Unassembled WGS sequence"/>
</dbReference>
<organism evidence="1 2">
    <name type="scientific">Galerina marginata (strain CBS 339.88)</name>
    <dbReference type="NCBI Taxonomy" id="685588"/>
    <lineage>
        <taxon>Eukaryota</taxon>
        <taxon>Fungi</taxon>
        <taxon>Dikarya</taxon>
        <taxon>Basidiomycota</taxon>
        <taxon>Agaricomycotina</taxon>
        <taxon>Agaricomycetes</taxon>
        <taxon>Agaricomycetidae</taxon>
        <taxon>Agaricales</taxon>
        <taxon>Agaricineae</taxon>
        <taxon>Strophariaceae</taxon>
        <taxon>Galerina</taxon>
    </lineage>
</organism>
<dbReference type="Gene3D" id="3.30.410.10">
    <property type="entry name" value="Cholesterol Oxidase, domain 2"/>
    <property type="match status" value="1"/>
</dbReference>
<keyword evidence="2" id="KW-1185">Reference proteome</keyword>
<evidence type="ECO:0000313" key="1">
    <source>
        <dbReference type="EMBL" id="KDR74395.1"/>
    </source>
</evidence>
<evidence type="ECO:0000313" key="2">
    <source>
        <dbReference type="Proteomes" id="UP000027222"/>
    </source>
</evidence>
<reference evidence="2" key="1">
    <citation type="journal article" date="2014" name="Proc. Natl. Acad. Sci. U.S.A.">
        <title>Extensive sampling of basidiomycete genomes demonstrates inadequacy of the white-rot/brown-rot paradigm for wood decay fungi.</title>
        <authorList>
            <person name="Riley R."/>
            <person name="Salamov A.A."/>
            <person name="Brown D.W."/>
            <person name="Nagy L.G."/>
            <person name="Floudas D."/>
            <person name="Held B.W."/>
            <person name="Levasseur A."/>
            <person name="Lombard V."/>
            <person name="Morin E."/>
            <person name="Otillar R."/>
            <person name="Lindquist E.A."/>
            <person name="Sun H."/>
            <person name="LaButti K.M."/>
            <person name="Schmutz J."/>
            <person name="Jabbour D."/>
            <person name="Luo H."/>
            <person name="Baker S.E."/>
            <person name="Pisabarro A.G."/>
            <person name="Walton J.D."/>
            <person name="Blanchette R.A."/>
            <person name="Henrissat B."/>
            <person name="Martin F."/>
            <person name="Cullen D."/>
            <person name="Hibbett D.S."/>
            <person name="Grigoriev I.V."/>
        </authorList>
    </citation>
    <scope>NUCLEOTIDE SEQUENCE [LARGE SCALE GENOMIC DNA]</scope>
    <source>
        <strain evidence="2">CBS 339.88</strain>
    </source>
</reference>
<dbReference type="AlphaFoldDB" id="A0A067STZ2"/>
<accession>A0A067STZ2</accession>
<name>A0A067STZ2_GALM3</name>
<gene>
    <name evidence="1" type="ORF">GALMADRAFT_227454</name>
</gene>
<dbReference type="InterPro" id="IPR036188">
    <property type="entry name" value="FAD/NAD-bd_sf"/>
</dbReference>
<dbReference type="EMBL" id="KL142383">
    <property type="protein sequence ID" value="KDR74395.1"/>
    <property type="molecule type" value="Genomic_DNA"/>
</dbReference>
<dbReference type="Gene3D" id="3.50.50.60">
    <property type="entry name" value="FAD/NAD(P)-binding domain"/>
    <property type="match status" value="1"/>
</dbReference>